<dbReference type="Proteomes" id="UP000770661">
    <property type="component" value="Unassembled WGS sequence"/>
</dbReference>
<keyword evidence="2" id="KW-1185">Reference proteome</keyword>
<organism evidence="1 2">
    <name type="scientific">Chionoecetes opilio</name>
    <name type="common">Atlantic snow crab</name>
    <name type="synonym">Cancer opilio</name>
    <dbReference type="NCBI Taxonomy" id="41210"/>
    <lineage>
        <taxon>Eukaryota</taxon>
        <taxon>Metazoa</taxon>
        <taxon>Ecdysozoa</taxon>
        <taxon>Arthropoda</taxon>
        <taxon>Crustacea</taxon>
        <taxon>Multicrustacea</taxon>
        <taxon>Malacostraca</taxon>
        <taxon>Eumalacostraca</taxon>
        <taxon>Eucarida</taxon>
        <taxon>Decapoda</taxon>
        <taxon>Pleocyemata</taxon>
        <taxon>Brachyura</taxon>
        <taxon>Eubrachyura</taxon>
        <taxon>Majoidea</taxon>
        <taxon>Majidae</taxon>
        <taxon>Chionoecetes</taxon>
    </lineage>
</organism>
<dbReference type="AlphaFoldDB" id="A0A8J5CTL7"/>
<reference evidence="1" key="1">
    <citation type="submission" date="2020-07" db="EMBL/GenBank/DDBJ databases">
        <title>The High-quality genome of the commercially important snow crab, Chionoecetes opilio.</title>
        <authorList>
            <person name="Jeong J.-H."/>
            <person name="Ryu S."/>
        </authorList>
    </citation>
    <scope>NUCLEOTIDE SEQUENCE</scope>
    <source>
        <strain evidence="1">MADBK_172401_WGS</strain>
        <tissue evidence="1">Digestive gland</tissue>
    </source>
</reference>
<protein>
    <submittedName>
        <fullName evidence="1">Uncharacterized protein</fullName>
    </submittedName>
</protein>
<evidence type="ECO:0000313" key="2">
    <source>
        <dbReference type="Proteomes" id="UP000770661"/>
    </source>
</evidence>
<dbReference type="EMBL" id="JACEEZ010014616">
    <property type="protein sequence ID" value="KAG0719372.1"/>
    <property type="molecule type" value="Genomic_DNA"/>
</dbReference>
<accession>A0A8J5CTL7</accession>
<comment type="caution">
    <text evidence="1">The sequence shown here is derived from an EMBL/GenBank/DDBJ whole genome shotgun (WGS) entry which is preliminary data.</text>
</comment>
<sequence>MEGGHPPYCDDCLFPVTVWHLLVECPSPGDLREHFLSRCRGRTVPTVSPWHWERGVSPRDLRSIPLLRGLAFSTSYDAGLRCTVACACAHGSDSADDWCRNPNNRDGLDEDDNTTFTSCCLSVPWFSVQLSCCLRGLSCYCITESYGIATVYHGHRTSSGIYRDDALAYRHYLIAQRCITV</sequence>
<name>A0A8J5CTL7_CHIOP</name>
<evidence type="ECO:0000313" key="1">
    <source>
        <dbReference type="EMBL" id="KAG0719372.1"/>
    </source>
</evidence>
<proteinExistence type="predicted"/>
<gene>
    <name evidence="1" type="ORF">GWK47_050606</name>
</gene>